<dbReference type="PANTHER" id="PTHR30258">
    <property type="entry name" value="TYPE II SECRETION SYSTEM PROTEIN GSPE-RELATED"/>
    <property type="match status" value="1"/>
</dbReference>
<evidence type="ECO:0000313" key="5">
    <source>
        <dbReference type="EMBL" id="GAI91592.1"/>
    </source>
</evidence>
<gene>
    <name evidence="5" type="ORF">S12H4_34530</name>
</gene>
<dbReference type="InterPro" id="IPR027417">
    <property type="entry name" value="P-loop_NTPase"/>
</dbReference>
<dbReference type="GO" id="GO:0016887">
    <property type="term" value="F:ATP hydrolysis activity"/>
    <property type="evidence" value="ECO:0007669"/>
    <property type="project" value="TreeGrafter"/>
</dbReference>
<comment type="caution">
    <text evidence="5">The sequence shown here is derived from an EMBL/GenBank/DDBJ whole genome shotgun (WGS) entry which is preliminary data.</text>
</comment>
<dbReference type="Gene3D" id="3.30.450.90">
    <property type="match status" value="1"/>
</dbReference>
<sequence length="200" mass="22005">MMGMAKEETTQPENPQERDKVICFQLNVPTVDLQQLKVQPEALALVPIAWALEHNVLPLTLEDNALTVVTDHPDDLHIIDTLAALTNREIKTVIPMRGNLRDAITSYYATTDQSVQTLMDILAAVQVSTVTDEATGLEEAASEAPIVRAVDWILTQAVKERASDIHIVPEETVLKVRYRIDGVLHDSASLPIAVLSPILT</sequence>
<dbReference type="AlphaFoldDB" id="X1SF01"/>
<evidence type="ECO:0000259" key="3">
    <source>
        <dbReference type="Pfam" id="PF00437"/>
    </source>
</evidence>
<dbReference type="Pfam" id="PF05157">
    <property type="entry name" value="MshEN"/>
    <property type="match status" value="1"/>
</dbReference>
<protein>
    <submittedName>
        <fullName evidence="5">Uncharacterized protein</fullName>
    </submittedName>
</protein>
<dbReference type="InterPro" id="IPR007831">
    <property type="entry name" value="T2SS_GspE_N"/>
</dbReference>
<dbReference type="InterPro" id="IPR037257">
    <property type="entry name" value="T2SS_E_N_sf"/>
</dbReference>
<dbReference type="Pfam" id="PF00437">
    <property type="entry name" value="T2SSE"/>
    <property type="match status" value="1"/>
</dbReference>
<feature type="domain" description="Bacterial type II secretion system protein E" evidence="3">
    <location>
        <begin position="140"/>
        <end position="195"/>
    </location>
</feature>
<dbReference type="GO" id="GO:0005886">
    <property type="term" value="C:plasma membrane"/>
    <property type="evidence" value="ECO:0007669"/>
    <property type="project" value="TreeGrafter"/>
</dbReference>
<dbReference type="Gene3D" id="3.30.300.160">
    <property type="entry name" value="Type II secretion system, protein E, N-terminal domain"/>
    <property type="match status" value="1"/>
</dbReference>
<accession>X1SF01</accession>
<dbReference type="SUPFAM" id="SSF160246">
    <property type="entry name" value="EspE N-terminal domain-like"/>
    <property type="match status" value="1"/>
</dbReference>
<name>X1SF01_9ZZZZ</name>
<dbReference type="GO" id="GO:0005524">
    <property type="term" value="F:ATP binding"/>
    <property type="evidence" value="ECO:0007669"/>
    <property type="project" value="UniProtKB-KW"/>
</dbReference>
<feature type="non-terminal residue" evidence="5">
    <location>
        <position position="200"/>
    </location>
</feature>
<dbReference type="InterPro" id="IPR001482">
    <property type="entry name" value="T2SS/T4SS_dom"/>
</dbReference>
<evidence type="ECO:0000259" key="4">
    <source>
        <dbReference type="Pfam" id="PF05157"/>
    </source>
</evidence>
<proteinExistence type="predicted"/>
<feature type="domain" description="Type II secretion system protein GspE N-terminal" evidence="4">
    <location>
        <begin position="26"/>
        <end position="113"/>
    </location>
</feature>
<evidence type="ECO:0000256" key="2">
    <source>
        <dbReference type="ARBA" id="ARBA00022840"/>
    </source>
</evidence>
<dbReference type="PANTHER" id="PTHR30258:SF2">
    <property type="entry name" value="COMG OPERON PROTEIN 1"/>
    <property type="match status" value="1"/>
</dbReference>
<evidence type="ECO:0000256" key="1">
    <source>
        <dbReference type="ARBA" id="ARBA00022741"/>
    </source>
</evidence>
<dbReference type="SUPFAM" id="SSF52540">
    <property type="entry name" value="P-loop containing nucleoside triphosphate hydrolases"/>
    <property type="match status" value="1"/>
</dbReference>
<reference evidence="5" key="1">
    <citation type="journal article" date="2014" name="Front. Microbiol.">
        <title>High frequency of phylogenetically diverse reductive dehalogenase-homologous genes in deep subseafloor sedimentary metagenomes.</title>
        <authorList>
            <person name="Kawai M."/>
            <person name="Futagami T."/>
            <person name="Toyoda A."/>
            <person name="Takaki Y."/>
            <person name="Nishi S."/>
            <person name="Hori S."/>
            <person name="Arai W."/>
            <person name="Tsubouchi T."/>
            <person name="Morono Y."/>
            <person name="Uchiyama I."/>
            <person name="Ito T."/>
            <person name="Fujiyama A."/>
            <person name="Inagaki F."/>
            <person name="Takami H."/>
        </authorList>
    </citation>
    <scope>NUCLEOTIDE SEQUENCE</scope>
    <source>
        <strain evidence="5">Expedition CK06-06</strain>
    </source>
</reference>
<keyword evidence="1" id="KW-0547">Nucleotide-binding</keyword>
<dbReference type="EMBL" id="BARW01020437">
    <property type="protein sequence ID" value="GAI91592.1"/>
    <property type="molecule type" value="Genomic_DNA"/>
</dbReference>
<organism evidence="5">
    <name type="scientific">marine sediment metagenome</name>
    <dbReference type="NCBI Taxonomy" id="412755"/>
    <lineage>
        <taxon>unclassified sequences</taxon>
        <taxon>metagenomes</taxon>
        <taxon>ecological metagenomes</taxon>
    </lineage>
</organism>
<keyword evidence="2" id="KW-0067">ATP-binding</keyword>